<evidence type="ECO:0000256" key="1">
    <source>
        <dbReference type="ARBA" id="ARBA00004651"/>
    </source>
</evidence>
<evidence type="ECO:0000259" key="8">
    <source>
        <dbReference type="PROSITE" id="PS50928"/>
    </source>
</evidence>
<dbReference type="Pfam" id="PF00528">
    <property type="entry name" value="BPD_transp_1"/>
    <property type="match status" value="1"/>
</dbReference>
<evidence type="ECO:0000256" key="3">
    <source>
        <dbReference type="ARBA" id="ARBA00022475"/>
    </source>
</evidence>
<dbReference type="Gene3D" id="1.10.3720.10">
    <property type="entry name" value="MetI-like"/>
    <property type="match status" value="1"/>
</dbReference>
<proteinExistence type="inferred from homology"/>
<keyword evidence="6 7" id="KW-0472">Membrane</keyword>
<evidence type="ECO:0000256" key="2">
    <source>
        <dbReference type="ARBA" id="ARBA00022448"/>
    </source>
</evidence>
<feature type="transmembrane region" description="Helical" evidence="7">
    <location>
        <begin position="171"/>
        <end position="195"/>
    </location>
</feature>
<dbReference type="InterPro" id="IPR000515">
    <property type="entry name" value="MetI-like"/>
</dbReference>
<dbReference type="PANTHER" id="PTHR43005:SF2">
    <property type="entry name" value="INTEGRAL MEMBRANE SUGAR TRANSPORT PROTEIN"/>
    <property type="match status" value="1"/>
</dbReference>
<gene>
    <name evidence="9" type="primary">sugA</name>
    <name evidence="9" type="ORF">LMG21510_01271</name>
</gene>
<comment type="similarity">
    <text evidence="7">Belongs to the binding-protein-dependent transport system permease family.</text>
</comment>
<dbReference type="CDD" id="cd06261">
    <property type="entry name" value="TM_PBP2"/>
    <property type="match status" value="1"/>
</dbReference>
<organism evidence="9 10">
    <name type="scientific">Cupriavidus respiraculi</name>
    <dbReference type="NCBI Taxonomy" id="195930"/>
    <lineage>
        <taxon>Bacteria</taxon>
        <taxon>Pseudomonadati</taxon>
        <taxon>Pseudomonadota</taxon>
        <taxon>Betaproteobacteria</taxon>
        <taxon>Burkholderiales</taxon>
        <taxon>Burkholderiaceae</taxon>
        <taxon>Cupriavidus</taxon>
    </lineage>
</organism>
<accession>A0ABM8WN99</accession>
<keyword evidence="2 7" id="KW-0813">Transport</keyword>
<feature type="transmembrane region" description="Helical" evidence="7">
    <location>
        <begin position="122"/>
        <end position="142"/>
    </location>
</feature>
<keyword evidence="3" id="KW-1003">Cell membrane</keyword>
<comment type="subcellular location">
    <subcellularLocation>
        <location evidence="1 7">Cell membrane</location>
        <topology evidence="1 7">Multi-pass membrane protein</topology>
    </subcellularLocation>
</comment>
<dbReference type="RefSeq" id="WP_224040402.1">
    <property type="nucleotide sequence ID" value="NZ_CAJZAH010000001.1"/>
</dbReference>
<name>A0ABM8WN99_9BURK</name>
<keyword evidence="4 7" id="KW-0812">Transmembrane</keyword>
<evidence type="ECO:0000256" key="5">
    <source>
        <dbReference type="ARBA" id="ARBA00022989"/>
    </source>
</evidence>
<reference evidence="9 10" key="1">
    <citation type="submission" date="2021-08" db="EMBL/GenBank/DDBJ databases">
        <authorList>
            <person name="Peeters C."/>
        </authorList>
    </citation>
    <scope>NUCLEOTIDE SEQUENCE [LARGE SCALE GENOMIC DNA]</scope>
    <source>
        <strain evidence="9 10">LMG 21510</strain>
    </source>
</reference>
<keyword evidence="5 7" id="KW-1133">Transmembrane helix</keyword>
<feature type="transmembrane region" description="Helical" evidence="7">
    <location>
        <begin position="23"/>
        <end position="49"/>
    </location>
</feature>
<evidence type="ECO:0000256" key="4">
    <source>
        <dbReference type="ARBA" id="ARBA00022692"/>
    </source>
</evidence>
<comment type="caution">
    <text evidence="9">The sequence shown here is derived from an EMBL/GenBank/DDBJ whole genome shotgun (WGS) entry which is preliminary data.</text>
</comment>
<dbReference type="SUPFAM" id="SSF161098">
    <property type="entry name" value="MetI-like"/>
    <property type="match status" value="1"/>
</dbReference>
<evidence type="ECO:0000313" key="9">
    <source>
        <dbReference type="EMBL" id="CAG9168866.1"/>
    </source>
</evidence>
<dbReference type="Proteomes" id="UP000721236">
    <property type="component" value="Unassembled WGS sequence"/>
</dbReference>
<evidence type="ECO:0000256" key="6">
    <source>
        <dbReference type="ARBA" id="ARBA00023136"/>
    </source>
</evidence>
<dbReference type="PANTHER" id="PTHR43005">
    <property type="entry name" value="BLR7065 PROTEIN"/>
    <property type="match status" value="1"/>
</dbReference>
<sequence length="310" mass="33816">MATQALTRTGASAGGWDAQRRRAFLLGLAPALLVLGAITVVPAVALLVVSLTPLNLQDAAGTFRFADPLVNYRALLDDPRFTGSLWVQVKLSLSSVTLQLALGLAIALLLNAHSRVLTAIRSVFLIPMVLPPIVVALIWKILYTPDVSPLHRALDAFGLPVRSLIANPDTALWAISVAETWQWFPFTMLMVLAALQMIPDDPLEAARIDGANRWQLFRFIVLPHIRPVLVVCALFRLIDSFKAFPLIYVLTNGGPGTVTEVTNFYGFIQAFNFSYWGYASAIAVVMLAGVFALSWLISCLKGSDANERDD</sequence>
<dbReference type="InterPro" id="IPR035906">
    <property type="entry name" value="MetI-like_sf"/>
</dbReference>
<evidence type="ECO:0000256" key="7">
    <source>
        <dbReference type="RuleBase" id="RU363032"/>
    </source>
</evidence>
<feature type="domain" description="ABC transmembrane type-1" evidence="8">
    <location>
        <begin position="85"/>
        <end position="297"/>
    </location>
</feature>
<evidence type="ECO:0000313" key="10">
    <source>
        <dbReference type="Proteomes" id="UP000721236"/>
    </source>
</evidence>
<feature type="transmembrane region" description="Helical" evidence="7">
    <location>
        <begin position="91"/>
        <end position="110"/>
    </location>
</feature>
<feature type="transmembrane region" description="Helical" evidence="7">
    <location>
        <begin position="275"/>
        <end position="298"/>
    </location>
</feature>
<keyword evidence="10" id="KW-1185">Reference proteome</keyword>
<feature type="transmembrane region" description="Helical" evidence="7">
    <location>
        <begin position="216"/>
        <end position="238"/>
    </location>
</feature>
<protein>
    <submittedName>
        <fullName evidence="9">Trehalose transport system permease protein SugA</fullName>
    </submittedName>
</protein>
<dbReference type="PROSITE" id="PS50928">
    <property type="entry name" value="ABC_TM1"/>
    <property type="match status" value="1"/>
</dbReference>
<dbReference type="EMBL" id="CAJZAH010000001">
    <property type="protein sequence ID" value="CAG9168866.1"/>
    <property type="molecule type" value="Genomic_DNA"/>
</dbReference>